<evidence type="ECO:0000313" key="1">
    <source>
        <dbReference type="EMBL" id="MBB6253664.1"/>
    </source>
</evidence>
<dbReference type="EMBL" id="JACIIZ010000013">
    <property type="protein sequence ID" value="MBB6253664.1"/>
    <property type="molecule type" value="Genomic_DNA"/>
</dbReference>
<reference evidence="1 2" key="1">
    <citation type="submission" date="2020-08" db="EMBL/GenBank/DDBJ databases">
        <title>Genomic Encyclopedia of Type Strains, Phase IV (KMG-IV): sequencing the most valuable type-strain genomes for metagenomic binning, comparative biology and taxonomic classification.</title>
        <authorList>
            <person name="Goeker M."/>
        </authorList>
    </citation>
    <scope>NUCLEOTIDE SEQUENCE [LARGE SCALE GENOMIC DNA]</scope>
    <source>
        <strain evidence="1 2">DSM 22198</strain>
    </source>
</reference>
<dbReference type="Proteomes" id="UP000539175">
    <property type="component" value="Unassembled WGS sequence"/>
</dbReference>
<name>A0A7X0EGJ5_9PROT</name>
<dbReference type="AlphaFoldDB" id="A0A7X0EGJ5"/>
<gene>
    <name evidence="1" type="ORF">FHS74_004240</name>
</gene>
<organism evidence="1 2">
    <name type="scientific">Nitrospirillum iridis</name>
    <dbReference type="NCBI Taxonomy" id="765888"/>
    <lineage>
        <taxon>Bacteria</taxon>
        <taxon>Pseudomonadati</taxon>
        <taxon>Pseudomonadota</taxon>
        <taxon>Alphaproteobacteria</taxon>
        <taxon>Rhodospirillales</taxon>
        <taxon>Azospirillaceae</taxon>
        <taxon>Nitrospirillum</taxon>
    </lineage>
</organism>
<evidence type="ECO:0000313" key="2">
    <source>
        <dbReference type="Proteomes" id="UP000539175"/>
    </source>
</evidence>
<proteinExistence type="predicted"/>
<accession>A0A7X0EGJ5</accession>
<comment type="caution">
    <text evidence="1">The sequence shown here is derived from an EMBL/GenBank/DDBJ whole genome shotgun (WGS) entry which is preliminary data.</text>
</comment>
<dbReference type="RefSeq" id="WP_184804656.1">
    <property type="nucleotide sequence ID" value="NZ_JACIIZ010000013.1"/>
</dbReference>
<keyword evidence="2" id="KW-1185">Reference proteome</keyword>
<protein>
    <submittedName>
        <fullName evidence="1">Uncharacterized protein</fullName>
    </submittedName>
</protein>
<sequence>MTEFNIVQRSGLIVVGPANPAIGPAGNIRLAIWLTLTEDQPDFSATLRIAGGDPYFDSRPIRLDGQVSDDGKTFFFIQKDTGNQRPPQPNRNPTSATIWVTLDQPWTQANSNQGNFSYMLTGTFNTSVEVVNANGTLVSARWQDVPSI</sequence>